<sequence length="708" mass="78468">MSSPDRTAPRRPNGRLQACDPCRRRKVACDHTQPVCNRCRARNQAGTCVYLVGDSKPTPRNKTSSSFDFNTAPSRTVSDDTQPPARKSRHLHTASPPRDMSSASASGSGFLGATSHSAVYDETTQTLSMLQGFQACLPVPGEARQRQRPADVSSDVLLSPTREMCLVVLRSIPSPPRGPVALRMSPHLYDGWAPVAAQRILESLYGRFGKYLGANRVDSQLEEIATTLSNNTLRPFSDNVRDPEEWISQLSGPNLRWESLGLLFTFKELGEDRTWTTQRGVSGGSLSKHWPEVSRVCLGLSIDLARRFSDGNSILLLLCTRRAIAESVIMGDASLSCWRAMSESTSLLTFLGHHAESPSPTYEPCLSSETRRRVAAHVFILDKVIVLFTGRPPQISRRYISTPLPLDLDDQELLGSEAAIASSVRALDENGWNTKGGLYAATSLRCRLQIALLRDELVEIAVGNWKETSVETLLYASSAPLSFQSSCFPARSLTGRPHRQLKRRETDTVASFPDSVAYRDGEFDDPLADMERVYARLVIKLEHLQNLFVVERLLSRRGHGDEGELLATSFELVSRTLLFWTNKDRFGMARADFAWLVMAYATPGGGILCMELLKPTFGGRHGRNSKMTRSSIIQQLSLLVGFLDWVGPGGPNGELCANCSSVIQLVLDHTLNAPEDERWPPVSLDAVQPDFNFELFDTFDWLRPDTLL</sequence>
<name>A0A014P7L8_9HYPO</name>
<dbReference type="PROSITE" id="PS50048">
    <property type="entry name" value="ZN2_CY6_FUNGAL_2"/>
    <property type="match status" value="1"/>
</dbReference>
<evidence type="ECO:0000313" key="7">
    <source>
        <dbReference type="Proteomes" id="UP000030151"/>
    </source>
</evidence>
<keyword evidence="3" id="KW-0539">Nucleus</keyword>
<dbReference type="SMART" id="SM00906">
    <property type="entry name" value="Fungal_trans"/>
    <property type="match status" value="1"/>
</dbReference>
<dbReference type="InterPro" id="IPR007219">
    <property type="entry name" value="XnlR_reg_dom"/>
</dbReference>
<dbReference type="Pfam" id="PF00172">
    <property type="entry name" value="Zn_clus"/>
    <property type="match status" value="1"/>
</dbReference>
<dbReference type="GO" id="GO:0003677">
    <property type="term" value="F:DNA binding"/>
    <property type="evidence" value="ECO:0007669"/>
    <property type="project" value="InterPro"/>
</dbReference>
<dbReference type="InterPro" id="IPR050613">
    <property type="entry name" value="Sec_Metabolite_Reg"/>
</dbReference>
<feature type="region of interest" description="Disordered" evidence="4">
    <location>
        <begin position="52"/>
        <end position="108"/>
    </location>
</feature>
<accession>A0A014P7L8</accession>
<proteinExistence type="predicted"/>
<organism evidence="6 7">
    <name type="scientific">Metarhizium robertsii</name>
    <dbReference type="NCBI Taxonomy" id="568076"/>
    <lineage>
        <taxon>Eukaryota</taxon>
        <taxon>Fungi</taxon>
        <taxon>Dikarya</taxon>
        <taxon>Ascomycota</taxon>
        <taxon>Pezizomycotina</taxon>
        <taxon>Sordariomycetes</taxon>
        <taxon>Hypocreomycetidae</taxon>
        <taxon>Hypocreales</taxon>
        <taxon>Clavicipitaceae</taxon>
        <taxon>Metarhizium</taxon>
    </lineage>
</organism>
<dbReference type="GO" id="GO:0005634">
    <property type="term" value="C:nucleus"/>
    <property type="evidence" value="ECO:0007669"/>
    <property type="project" value="UniProtKB-SubCell"/>
</dbReference>
<evidence type="ECO:0000313" key="6">
    <source>
        <dbReference type="EMBL" id="EXU99181.1"/>
    </source>
</evidence>
<gene>
    <name evidence="6" type="ORF">X797_007609</name>
</gene>
<dbReference type="PANTHER" id="PTHR31001">
    <property type="entry name" value="UNCHARACTERIZED TRANSCRIPTIONAL REGULATORY PROTEIN"/>
    <property type="match status" value="1"/>
</dbReference>
<dbReference type="InterPro" id="IPR001138">
    <property type="entry name" value="Zn2Cys6_DnaBD"/>
</dbReference>
<dbReference type="SUPFAM" id="SSF57701">
    <property type="entry name" value="Zn2/Cys6 DNA-binding domain"/>
    <property type="match status" value="1"/>
</dbReference>
<evidence type="ECO:0000259" key="5">
    <source>
        <dbReference type="PROSITE" id="PS50048"/>
    </source>
</evidence>
<dbReference type="PROSITE" id="PS00463">
    <property type="entry name" value="ZN2_CY6_FUNGAL_1"/>
    <property type="match status" value="1"/>
</dbReference>
<dbReference type="Proteomes" id="UP000030151">
    <property type="component" value="Unassembled WGS sequence"/>
</dbReference>
<dbReference type="EMBL" id="JELW01000020">
    <property type="protein sequence ID" value="EXU99181.1"/>
    <property type="molecule type" value="Genomic_DNA"/>
</dbReference>
<dbReference type="GO" id="GO:0000981">
    <property type="term" value="F:DNA-binding transcription factor activity, RNA polymerase II-specific"/>
    <property type="evidence" value="ECO:0007669"/>
    <property type="project" value="InterPro"/>
</dbReference>
<dbReference type="CDD" id="cd12148">
    <property type="entry name" value="fungal_TF_MHR"/>
    <property type="match status" value="1"/>
</dbReference>
<keyword evidence="2" id="KW-0479">Metal-binding</keyword>
<dbReference type="GO" id="GO:0006351">
    <property type="term" value="P:DNA-templated transcription"/>
    <property type="evidence" value="ECO:0007669"/>
    <property type="project" value="InterPro"/>
</dbReference>
<dbReference type="InterPro" id="IPR036864">
    <property type="entry name" value="Zn2-C6_fun-type_DNA-bd_sf"/>
</dbReference>
<dbReference type="PANTHER" id="PTHR31001:SF40">
    <property type="entry name" value="ZN(II)2CYS6 TRANSCRIPTION FACTOR (EUROFUNG)"/>
    <property type="match status" value="1"/>
</dbReference>
<dbReference type="CDD" id="cd00067">
    <property type="entry name" value="GAL4"/>
    <property type="match status" value="1"/>
</dbReference>
<dbReference type="AlphaFoldDB" id="A0A014P7L8"/>
<evidence type="ECO:0000256" key="3">
    <source>
        <dbReference type="ARBA" id="ARBA00023242"/>
    </source>
</evidence>
<reference evidence="6 7" key="1">
    <citation type="submission" date="2014-02" db="EMBL/GenBank/DDBJ databases">
        <title>The genome sequence of the entomopathogenic fungus Metarhizium robertsii ARSEF 2575.</title>
        <authorList>
            <person name="Giuliano Garisto Donzelli B."/>
            <person name="Roe B.A."/>
            <person name="Macmil S.L."/>
            <person name="Krasnoff S.B."/>
            <person name="Gibson D.M."/>
        </authorList>
    </citation>
    <scope>NUCLEOTIDE SEQUENCE [LARGE SCALE GENOMIC DNA]</scope>
    <source>
        <strain evidence="6 7">ARSEF 2575</strain>
    </source>
</reference>
<evidence type="ECO:0000256" key="2">
    <source>
        <dbReference type="ARBA" id="ARBA00022723"/>
    </source>
</evidence>
<comment type="subcellular location">
    <subcellularLocation>
        <location evidence="1">Nucleus</location>
    </subcellularLocation>
</comment>
<dbReference type="Pfam" id="PF04082">
    <property type="entry name" value="Fungal_trans"/>
    <property type="match status" value="1"/>
</dbReference>
<dbReference type="Gene3D" id="4.10.240.10">
    <property type="entry name" value="Zn(2)-C6 fungal-type DNA-binding domain"/>
    <property type="match status" value="1"/>
</dbReference>
<dbReference type="GO" id="GO:0008270">
    <property type="term" value="F:zinc ion binding"/>
    <property type="evidence" value="ECO:0007669"/>
    <property type="project" value="InterPro"/>
</dbReference>
<dbReference type="OrthoDB" id="4898680at2759"/>
<dbReference type="SMART" id="SM00066">
    <property type="entry name" value="GAL4"/>
    <property type="match status" value="1"/>
</dbReference>
<evidence type="ECO:0000256" key="4">
    <source>
        <dbReference type="SAM" id="MobiDB-lite"/>
    </source>
</evidence>
<feature type="compositionally biased region" description="Polar residues" evidence="4">
    <location>
        <begin position="58"/>
        <end position="81"/>
    </location>
</feature>
<feature type="domain" description="Zn(2)-C6 fungal-type" evidence="5">
    <location>
        <begin position="18"/>
        <end position="50"/>
    </location>
</feature>
<evidence type="ECO:0000256" key="1">
    <source>
        <dbReference type="ARBA" id="ARBA00004123"/>
    </source>
</evidence>
<dbReference type="HOGENOM" id="CLU_013296_1_1_1"/>
<comment type="caution">
    <text evidence="6">The sequence shown here is derived from an EMBL/GenBank/DDBJ whole genome shotgun (WGS) entry which is preliminary data.</text>
</comment>
<protein>
    <submittedName>
        <fullName evidence="6">Zn(2)-Cys(6) zinc finger domain protein</fullName>
    </submittedName>
</protein>